<accession>A0ABV1PUK1</accession>
<dbReference type="InterPro" id="IPR002937">
    <property type="entry name" value="Amino_oxidase"/>
</dbReference>
<dbReference type="Gene3D" id="3.50.50.60">
    <property type="entry name" value="FAD/NAD(P)-binding domain"/>
    <property type="match status" value="1"/>
</dbReference>
<reference evidence="2 3" key="1">
    <citation type="submission" date="2024-01" db="EMBL/GenBank/DDBJ databases">
        <title>Metagenomic exploration of the rhizosphere soil microbial community and their significance in facilitating the development of wild simulated ginseng.</title>
        <authorList>
            <person name="Huang J."/>
        </authorList>
    </citation>
    <scope>NUCLEOTIDE SEQUENCE [LARGE SCALE GENOMIC DNA]</scope>
    <source>
        <strain evidence="2 3">WY141</strain>
    </source>
</reference>
<comment type="caution">
    <text evidence="2">The sequence shown here is derived from an EMBL/GenBank/DDBJ whole genome shotgun (WGS) entry which is preliminary data.</text>
</comment>
<feature type="domain" description="Amine oxidase" evidence="1">
    <location>
        <begin position="63"/>
        <end position="112"/>
    </location>
</feature>
<dbReference type="InterPro" id="IPR050281">
    <property type="entry name" value="Flavin_monoamine_oxidase"/>
</dbReference>
<proteinExistence type="predicted"/>
<evidence type="ECO:0000313" key="2">
    <source>
        <dbReference type="EMBL" id="MER0422582.1"/>
    </source>
</evidence>
<dbReference type="PROSITE" id="PS51318">
    <property type="entry name" value="TAT"/>
    <property type="match status" value="1"/>
</dbReference>
<protein>
    <submittedName>
        <fullName evidence="2">FAD-dependent oxidoreductase</fullName>
    </submittedName>
</protein>
<dbReference type="RefSeq" id="WP_350239205.1">
    <property type="nucleotide sequence ID" value="NZ_JBEJUE010000001.1"/>
</dbReference>
<evidence type="ECO:0000313" key="3">
    <source>
        <dbReference type="Proteomes" id="UP001456562"/>
    </source>
</evidence>
<organism evidence="2 3">
    <name type="scientific">Streptomyces microflavus</name>
    <name type="common">Streptomyces lipmanii</name>
    <dbReference type="NCBI Taxonomy" id="1919"/>
    <lineage>
        <taxon>Bacteria</taxon>
        <taxon>Bacillati</taxon>
        <taxon>Actinomycetota</taxon>
        <taxon>Actinomycetes</taxon>
        <taxon>Kitasatosporales</taxon>
        <taxon>Streptomycetaceae</taxon>
        <taxon>Streptomyces</taxon>
    </lineage>
</organism>
<keyword evidence="3" id="KW-1185">Reference proteome</keyword>
<name>A0ABV1PUK1_STRMI</name>
<dbReference type="Pfam" id="PF01593">
    <property type="entry name" value="Amino_oxidase"/>
    <property type="match status" value="1"/>
</dbReference>
<dbReference type="InterPro" id="IPR036188">
    <property type="entry name" value="FAD/NAD-bd_sf"/>
</dbReference>
<sequence length="116" mass="11780">MRPHVDTPANGTSPGVGRRSLLKAAGATAIASAVAAAGTGTAHASEDAPWDVIVIGAGYAGGTVARELTARGLSTLVLEARDRIGGRVWTSTFAGERVELGGGWFGPGQQLVEREL</sequence>
<evidence type="ECO:0000259" key="1">
    <source>
        <dbReference type="Pfam" id="PF01593"/>
    </source>
</evidence>
<gene>
    <name evidence="2" type="ORF">ABR748_00025</name>
</gene>
<dbReference type="Proteomes" id="UP001456562">
    <property type="component" value="Unassembled WGS sequence"/>
</dbReference>
<dbReference type="InterPro" id="IPR006311">
    <property type="entry name" value="TAT_signal"/>
</dbReference>
<dbReference type="PANTHER" id="PTHR10742">
    <property type="entry name" value="FLAVIN MONOAMINE OXIDASE"/>
    <property type="match status" value="1"/>
</dbReference>
<dbReference type="SUPFAM" id="SSF51905">
    <property type="entry name" value="FAD/NAD(P)-binding domain"/>
    <property type="match status" value="1"/>
</dbReference>
<dbReference type="PANTHER" id="PTHR10742:SF410">
    <property type="entry name" value="LYSINE-SPECIFIC HISTONE DEMETHYLASE 2"/>
    <property type="match status" value="1"/>
</dbReference>
<dbReference type="EMBL" id="JBEJUE010000001">
    <property type="protein sequence ID" value="MER0422582.1"/>
    <property type="molecule type" value="Genomic_DNA"/>
</dbReference>